<keyword evidence="2 6" id="KW-0328">Glycosyltransferase</keyword>
<evidence type="ECO:0000259" key="7">
    <source>
        <dbReference type="PROSITE" id="PS52018"/>
    </source>
</evidence>
<evidence type="ECO:0000313" key="9">
    <source>
        <dbReference type="Proteomes" id="UP000663722"/>
    </source>
</evidence>
<dbReference type="RefSeq" id="WP_337833605.1">
    <property type="nucleotide sequence ID" value="NZ_CP061800.1"/>
</dbReference>
<sequence length="197" mass="23276">MNYIRKHHIHYLYHMTNIRNLSNILEYGLLSHEEAHRHRLIANDISNQSVQARRGLRIIDDIPLHRYVCFYFSPRNPMLYALREFQNEIIFIGVDAQLLLHPNTIFSDGNAASDDTTFYKGTSMLDNLAWNIINAVYWNNHYDGRRIKCAEILVPKRVATQYIMKIFCYNNIQLNTVQNLLSQKFHVVTEINKGLYF</sequence>
<comment type="catalytic activity">
    <reaction evidence="6">
        <text>a thymidine in DNA + NAD(+) = an N-(ADP-alpha-D-ribosyl)-thymidine in DNA + nicotinamide + H(+)</text>
        <dbReference type="Rhea" id="RHEA:71651"/>
        <dbReference type="Rhea" id="RHEA-COMP:13556"/>
        <dbReference type="Rhea" id="RHEA-COMP:18051"/>
        <dbReference type="ChEBI" id="CHEBI:15378"/>
        <dbReference type="ChEBI" id="CHEBI:17154"/>
        <dbReference type="ChEBI" id="CHEBI:57540"/>
        <dbReference type="ChEBI" id="CHEBI:137386"/>
        <dbReference type="ChEBI" id="CHEBI:191199"/>
    </reaction>
</comment>
<dbReference type="GO" id="GO:0016779">
    <property type="term" value="F:nucleotidyltransferase activity"/>
    <property type="evidence" value="ECO:0007669"/>
    <property type="project" value="UniProtKB-UniRule"/>
</dbReference>
<dbReference type="Proteomes" id="UP000663722">
    <property type="component" value="Chromosome"/>
</dbReference>
<gene>
    <name evidence="8" type="ORF">dnm_045880</name>
</gene>
<dbReference type="Pfam" id="PF14487">
    <property type="entry name" value="DarT"/>
    <property type="match status" value="1"/>
</dbReference>
<evidence type="ECO:0000256" key="4">
    <source>
        <dbReference type="ARBA" id="ARBA00022695"/>
    </source>
</evidence>
<feature type="binding site" evidence="6">
    <location>
        <position position="54"/>
    </location>
    <ligand>
        <name>NAD(+)</name>
        <dbReference type="ChEBI" id="CHEBI:57540"/>
    </ligand>
</feature>
<dbReference type="GO" id="GO:0003677">
    <property type="term" value="F:DNA binding"/>
    <property type="evidence" value="ECO:0007669"/>
    <property type="project" value="UniProtKB-UniRule"/>
</dbReference>
<evidence type="ECO:0000313" key="8">
    <source>
        <dbReference type="EMBL" id="QTA88542.1"/>
    </source>
</evidence>
<feature type="active site" description="Proton acceptor" evidence="6">
    <location>
        <position position="54"/>
    </location>
</feature>
<accession>A0A975GP76</accession>
<evidence type="ECO:0000256" key="3">
    <source>
        <dbReference type="ARBA" id="ARBA00022679"/>
    </source>
</evidence>
<dbReference type="InterPro" id="IPR029494">
    <property type="entry name" value="DarT"/>
</dbReference>
<keyword evidence="1 6" id="KW-1277">Toxin-antitoxin system</keyword>
<keyword evidence="4 6" id="KW-0548">Nucleotidyltransferase</keyword>
<proteinExistence type="inferred from homology"/>
<feature type="binding site" evidence="6">
    <location>
        <begin position="14"/>
        <end position="16"/>
    </location>
    <ligand>
        <name>NAD(+)</name>
        <dbReference type="ChEBI" id="CHEBI:57540"/>
    </ligand>
</feature>
<evidence type="ECO:0000256" key="2">
    <source>
        <dbReference type="ARBA" id="ARBA00022676"/>
    </source>
</evidence>
<feature type="domain" description="DarT" evidence="7">
    <location>
        <begin position="10"/>
        <end position="197"/>
    </location>
</feature>
<dbReference type="GO" id="GO:0016757">
    <property type="term" value="F:glycosyltransferase activity"/>
    <property type="evidence" value="ECO:0007669"/>
    <property type="project" value="UniProtKB-UniRule"/>
</dbReference>
<evidence type="ECO:0000256" key="6">
    <source>
        <dbReference type="PROSITE-ProRule" id="PRU01362"/>
    </source>
</evidence>
<dbReference type="EMBL" id="CP061800">
    <property type="protein sequence ID" value="QTA88542.1"/>
    <property type="molecule type" value="Genomic_DNA"/>
</dbReference>
<evidence type="ECO:0000256" key="1">
    <source>
        <dbReference type="ARBA" id="ARBA00022649"/>
    </source>
</evidence>
<keyword evidence="9" id="KW-1185">Reference proteome</keyword>
<name>A0A975GP76_9BACT</name>
<evidence type="ECO:0000256" key="5">
    <source>
        <dbReference type="ARBA" id="ARBA00023125"/>
    </source>
</evidence>
<comment type="caution">
    <text evidence="6">Lacks conserved residue(s) required for the propagation of feature annotation.</text>
</comment>
<comment type="similarity">
    <text evidence="6">Belongs to the DarT ADP-ribosyltransferase family.</text>
</comment>
<dbReference type="KEGG" id="dmm:dnm_045880"/>
<keyword evidence="5 6" id="KW-0238">DNA-binding</keyword>
<organism evidence="8 9">
    <name type="scientific">Desulfonema magnum</name>
    <dbReference type="NCBI Taxonomy" id="45655"/>
    <lineage>
        <taxon>Bacteria</taxon>
        <taxon>Pseudomonadati</taxon>
        <taxon>Thermodesulfobacteriota</taxon>
        <taxon>Desulfobacteria</taxon>
        <taxon>Desulfobacterales</taxon>
        <taxon>Desulfococcaceae</taxon>
        <taxon>Desulfonema</taxon>
    </lineage>
</organism>
<protein>
    <submittedName>
        <fullName evidence="8">DarT domain-containing protein</fullName>
    </submittedName>
</protein>
<feature type="active site" evidence="6">
    <location>
        <position position="151"/>
    </location>
</feature>
<keyword evidence="3 6" id="KW-0808">Transferase</keyword>
<reference evidence="8" key="1">
    <citation type="journal article" date="2021" name="Microb. Physiol.">
        <title>Proteogenomic Insights into the Physiology of Marine, Sulfate-Reducing, Filamentous Desulfonema limicola and Desulfonema magnum.</title>
        <authorList>
            <person name="Schnaars V."/>
            <person name="Wohlbrand L."/>
            <person name="Scheve S."/>
            <person name="Hinrichs C."/>
            <person name="Reinhardt R."/>
            <person name="Rabus R."/>
        </authorList>
    </citation>
    <scope>NUCLEOTIDE SEQUENCE</scope>
    <source>
        <strain evidence="8">4be13</strain>
    </source>
</reference>
<dbReference type="PROSITE" id="PS52018">
    <property type="entry name" value="DART"/>
    <property type="match status" value="1"/>
</dbReference>
<dbReference type="AlphaFoldDB" id="A0A975GP76"/>